<feature type="domain" description="RIO kinase" evidence="9">
    <location>
        <begin position="42"/>
        <end position="157"/>
    </location>
</feature>
<protein>
    <recommendedName>
        <fullName evidence="1">non-specific serine/threonine protein kinase</fullName>
        <ecNumber evidence="1">2.7.11.1</ecNumber>
    </recommendedName>
</protein>
<evidence type="ECO:0000313" key="11">
    <source>
        <dbReference type="Proteomes" id="UP001439008"/>
    </source>
</evidence>
<comment type="catalytic activity">
    <reaction evidence="8">
        <text>L-seryl-[protein] + ATP = O-phospho-L-seryl-[protein] + ADP + H(+)</text>
        <dbReference type="Rhea" id="RHEA:17989"/>
        <dbReference type="Rhea" id="RHEA-COMP:9863"/>
        <dbReference type="Rhea" id="RHEA-COMP:11604"/>
        <dbReference type="ChEBI" id="CHEBI:15378"/>
        <dbReference type="ChEBI" id="CHEBI:29999"/>
        <dbReference type="ChEBI" id="CHEBI:30616"/>
        <dbReference type="ChEBI" id="CHEBI:83421"/>
        <dbReference type="ChEBI" id="CHEBI:456216"/>
        <dbReference type="EC" id="2.7.11.1"/>
    </reaction>
</comment>
<dbReference type="EC" id="2.7.11.1" evidence="1"/>
<organism evidence="10 11">
    <name type="scientific">Bonamia ostreae</name>
    <dbReference type="NCBI Taxonomy" id="126728"/>
    <lineage>
        <taxon>Eukaryota</taxon>
        <taxon>Sar</taxon>
        <taxon>Rhizaria</taxon>
        <taxon>Endomyxa</taxon>
        <taxon>Ascetosporea</taxon>
        <taxon>Haplosporida</taxon>
        <taxon>Bonamia</taxon>
    </lineage>
</organism>
<dbReference type="Pfam" id="PF01163">
    <property type="entry name" value="RIO1"/>
    <property type="match status" value="1"/>
</dbReference>
<evidence type="ECO:0000313" key="10">
    <source>
        <dbReference type="EMBL" id="MES1921366.1"/>
    </source>
</evidence>
<evidence type="ECO:0000256" key="1">
    <source>
        <dbReference type="ARBA" id="ARBA00012513"/>
    </source>
</evidence>
<dbReference type="PANTHER" id="PTHR45723">
    <property type="entry name" value="SERINE/THREONINE-PROTEIN KINASE RIO1"/>
    <property type="match status" value="1"/>
</dbReference>
<evidence type="ECO:0000256" key="6">
    <source>
        <dbReference type="ARBA" id="ARBA00022840"/>
    </source>
</evidence>
<sequence length="157" mass="18626">MFIDITQANDEKENLMIIQNKQANQLNTAENRIEAKRSRIKDKSDFSVLEQVLDLKTKKIIQKLIKNDKIGQVLNTISSGKEAVVYQTKPPQNYENKNFGALKIFKITSMDFRKREKYFCGDFRFRNQNLRSNVRKMVKLWAEKEFRNLKMLLNFNN</sequence>
<dbReference type="EMBL" id="JBDODL010001283">
    <property type="protein sequence ID" value="MES1921366.1"/>
    <property type="molecule type" value="Genomic_DNA"/>
</dbReference>
<dbReference type="SMART" id="SM00090">
    <property type="entry name" value="RIO"/>
    <property type="match status" value="1"/>
</dbReference>
<keyword evidence="5" id="KW-0418">Kinase</keyword>
<evidence type="ECO:0000259" key="9">
    <source>
        <dbReference type="SMART" id="SM00090"/>
    </source>
</evidence>
<proteinExistence type="predicted"/>
<reference evidence="10 11" key="1">
    <citation type="journal article" date="2024" name="BMC Biol.">
        <title>Comparative genomics of Ascetosporea gives new insight into the evolutionary basis for animal parasitism in Rhizaria.</title>
        <authorList>
            <person name="Hiltunen Thoren M."/>
            <person name="Onut-Brannstrom I."/>
            <person name="Alfjorden A."/>
            <person name="Peckova H."/>
            <person name="Swords F."/>
            <person name="Hooper C."/>
            <person name="Holzer A.S."/>
            <person name="Bass D."/>
            <person name="Burki F."/>
        </authorList>
    </citation>
    <scope>NUCLEOTIDE SEQUENCE [LARGE SCALE GENOMIC DNA]</scope>
    <source>
        <strain evidence="10">20-A016</strain>
    </source>
</reference>
<dbReference type="InterPro" id="IPR051272">
    <property type="entry name" value="RIO-type_Ser/Thr_kinase"/>
</dbReference>
<evidence type="ECO:0000256" key="4">
    <source>
        <dbReference type="ARBA" id="ARBA00022741"/>
    </source>
</evidence>
<comment type="catalytic activity">
    <reaction evidence="7">
        <text>L-threonyl-[protein] + ATP = O-phospho-L-threonyl-[protein] + ADP + H(+)</text>
        <dbReference type="Rhea" id="RHEA:46608"/>
        <dbReference type="Rhea" id="RHEA-COMP:11060"/>
        <dbReference type="Rhea" id="RHEA-COMP:11605"/>
        <dbReference type="ChEBI" id="CHEBI:15378"/>
        <dbReference type="ChEBI" id="CHEBI:30013"/>
        <dbReference type="ChEBI" id="CHEBI:30616"/>
        <dbReference type="ChEBI" id="CHEBI:61977"/>
        <dbReference type="ChEBI" id="CHEBI:456216"/>
        <dbReference type="EC" id="2.7.11.1"/>
    </reaction>
</comment>
<keyword evidence="2" id="KW-0723">Serine/threonine-protein kinase</keyword>
<dbReference type="Gene3D" id="3.30.200.20">
    <property type="entry name" value="Phosphorylase Kinase, domain 1"/>
    <property type="match status" value="1"/>
</dbReference>
<dbReference type="Proteomes" id="UP001439008">
    <property type="component" value="Unassembled WGS sequence"/>
</dbReference>
<keyword evidence="3" id="KW-0808">Transferase</keyword>
<dbReference type="InterPro" id="IPR018934">
    <property type="entry name" value="RIO_dom"/>
</dbReference>
<keyword evidence="4" id="KW-0547">Nucleotide-binding</keyword>
<keyword evidence="11" id="KW-1185">Reference proteome</keyword>
<evidence type="ECO:0000256" key="5">
    <source>
        <dbReference type="ARBA" id="ARBA00022777"/>
    </source>
</evidence>
<evidence type="ECO:0000256" key="3">
    <source>
        <dbReference type="ARBA" id="ARBA00022679"/>
    </source>
</evidence>
<gene>
    <name evidence="10" type="ORF">MHBO_002900</name>
</gene>
<name>A0ABV2ANW4_9EUKA</name>
<dbReference type="InterPro" id="IPR000687">
    <property type="entry name" value="RIO_kinase"/>
</dbReference>
<accession>A0ABV2ANW4</accession>
<evidence type="ECO:0000256" key="7">
    <source>
        <dbReference type="ARBA" id="ARBA00047899"/>
    </source>
</evidence>
<keyword evidence="6" id="KW-0067">ATP-binding</keyword>
<evidence type="ECO:0000256" key="2">
    <source>
        <dbReference type="ARBA" id="ARBA00022527"/>
    </source>
</evidence>
<comment type="caution">
    <text evidence="10">The sequence shown here is derived from an EMBL/GenBank/DDBJ whole genome shotgun (WGS) entry which is preliminary data.</text>
</comment>
<evidence type="ECO:0000256" key="8">
    <source>
        <dbReference type="ARBA" id="ARBA00048679"/>
    </source>
</evidence>